<gene>
    <name evidence="2" type="ORF">L2764_17945</name>
</gene>
<reference evidence="2 3" key="1">
    <citation type="submission" date="2022-01" db="EMBL/GenBank/DDBJ databases">
        <title>Whole genome-based taxonomy of the Shewanellaceae.</title>
        <authorList>
            <person name="Martin-Rodriguez A.J."/>
        </authorList>
    </citation>
    <scope>NUCLEOTIDE SEQUENCE [LARGE SCALE GENOMIC DNA]</scope>
    <source>
        <strain evidence="2 3">DSM 17177</strain>
    </source>
</reference>
<keyword evidence="3" id="KW-1185">Reference proteome</keyword>
<evidence type="ECO:0000313" key="2">
    <source>
        <dbReference type="EMBL" id="MCL1126312.1"/>
    </source>
</evidence>
<dbReference type="Proteomes" id="UP001203423">
    <property type="component" value="Unassembled WGS sequence"/>
</dbReference>
<feature type="signal peptide" evidence="1">
    <location>
        <begin position="1"/>
        <end position="18"/>
    </location>
</feature>
<comment type="caution">
    <text evidence="2">The sequence shown here is derived from an EMBL/GenBank/DDBJ whole genome shotgun (WGS) entry which is preliminary data.</text>
</comment>
<name>A0ABT0LG30_9GAMM</name>
<feature type="chain" id="PRO_5045248174" evidence="1">
    <location>
        <begin position="19"/>
        <end position="156"/>
    </location>
</feature>
<dbReference type="PIRSF" id="PIRSF032038">
    <property type="entry name" value="UCP023238"/>
    <property type="match status" value="1"/>
</dbReference>
<sequence>MRNTILLTSLLFSSSIFADVEHVLMQCSSVSDKLDRLICYDKLTDAVKAGKNVTSAQLSAKDSTPKILTVEDSFGLKEKPKDEQIEKIYARVTKVDKNVYGALKITFDNGQVWKQTDARYFKVKIDETLFIKTGALGSFMLGRDNQNTTIRVKRLY</sequence>
<evidence type="ECO:0000256" key="1">
    <source>
        <dbReference type="SAM" id="SignalP"/>
    </source>
</evidence>
<dbReference type="RefSeq" id="WP_248941701.1">
    <property type="nucleotide sequence ID" value="NZ_JAKIKS010000082.1"/>
</dbReference>
<organism evidence="2 3">
    <name type="scientific">Shewanella surugensis</name>
    <dbReference type="NCBI Taxonomy" id="212020"/>
    <lineage>
        <taxon>Bacteria</taxon>
        <taxon>Pseudomonadati</taxon>
        <taxon>Pseudomonadota</taxon>
        <taxon>Gammaproteobacteria</taxon>
        <taxon>Alteromonadales</taxon>
        <taxon>Shewanellaceae</taxon>
        <taxon>Shewanella</taxon>
    </lineage>
</organism>
<keyword evidence="1" id="KW-0732">Signal</keyword>
<evidence type="ECO:0000313" key="3">
    <source>
        <dbReference type="Proteomes" id="UP001203423"/>
    </source>
</evidence>
<protein>
    <submittedName>
        <fullName evidence="2">Uncharacterized protein</fullName>
    </submittedName>
</protein>
<proteinExistence type="predicted"/>
<dbReference type="EMBL" id="JAKIKS010000082">
    <property type="protein sequence ID" value="MCL1126312.1"/>
    <property type="molecule type" value="Genomic_DNA"/>
</dbReference>
<dbReference type="InterPro" id="IPR016987">
    <property type="entry name" value="UCP023238"/>
</dbReference>
<accession>A0ABT0LG30</accession>